<protein>
    <recommendedName>
        <fullName evidence="4">Transmembrane protein</fullName>
    </recommendedName>
</protein>
<dbReference type="EMBL" id="JBBEGL010000011">
    <property type="protein sequence ID" value="MEJ2890189.1"/>
    <property type="molecule type" value="Genomic_DNA"/>
</dbReference>
<dbReference type="Proteomes" id="UP001370100">
    <property type="component" value="Unassembled WGS sequence"/>
</dbReference>
<accession>A0ABU8NE15</accession>
<dbReference type="RefSeq" id="WP_337718391.1">
    <property type="nucleotide sequence ID" value="NZ_JBBEGL010000011.1"/>
</dbReference>
<comment type="caution">
    <text evidence="2">The sequence shown here is derived from an EMBL/GenBank/DDBJ whole genome shotgun (WGS) entry which is preliminary data.</text>
</comment>
<organism evidence="2 3">
    <name type="scientific">Actinomycetospora aeridis</name>
    <dbReference type="NCBI Taxonomy" id="3129231"/>
    <lineage>
        <taxon>Bacteria</taxon>
        <taxon>Bacillati</taxon>
        <taxon>Actinomycetota</taxon>
        <taxon>Actinomycetes</taxon>
        <taxon>Pseudonocardiales</taxon>
        <taxon>Pseudonocardiaceae</taxon>
        <taxon>Actinomycetospora</taxon>
    </lineage>
</organism>
<feature type="transmembrane region" description="Helical" evidence="1">
    <location>
        <begin position="44"/>
        <end position="62"/>
    </location>
</feature>
<keyword evidence="1" id="KW-0472">Membrane</keyword>
<keyword evidence="1" id="KW-0812">Transmembrane</keyword>
<evidence type="ECO:0000313" key="2">
    <source>
        <dbReference type="EMBL" id="MEJ2890189.1"/>
    </source>
</evidence>
<reference evidence="2 3" key="1">
    <citation type="submission" date="2024-03" db="EMBL/GenBank/DDBJ databases">
        <title>Actinomycetospora sp. OC33-EN06, a novel actinomycete isolated from wild orchid (Aerides multiflora).</title>
        <authorList>
            <person name="Suriyachadkun C."/>
        </authorList>
    </citation>
    <scope>NUCLEOTIDE SEQUENCE [LARGE SCALE GENOMIC DNA]</scope>
    <source>
        <strain evidence="2 3">OC33-EN06</strain>
    </source>
</reference>
<keyword evidence="3" id="KW-1185">Reference proteome</keyword>
<feature type="transmembrane region" description="Helical" evidence="1">
    <location>
        <begin position="74"/>
        <end position="93"/>
    </location>
</feature>
<proteinExistence type="predicted"/>
<gene>
    <name evidence="2" type="ORF">WCD41_27265</name>
</gene>
<evidence type="ECO:0000256" key="1">
    <source>
        <dbReference type="SAM" id="Phobius"/>
    </source>
</evidence>
<evidence type="ECO:0008006" key="4">
    <source>
        <dbReference type="Google" id="ProtNLM"/>
    </source>
</evidence>
<evidence type="ECO:0000313" key="3">
    <source>
        <dbReference type="Proteomes" id="UP001370100"/>
    </source>
</evidence>
<sequence>MLSLVAFVLVAGFVTALVVAFTGWTNEDCAPGAFACDAAAVLRVRVLLAASFVLGLVLGVVGTVRAARGRRAGWWIALAWPVWLVGLAVGEVASRR</sequence>
<keyword evidence="1" id="KW-1133">Transmembrane helix</keyword>
<name>A0ABU8NE15_9PSEU</name>